<feature type="transmembrane region" description="Helical" evidence="1">
    <location>
        <begin position="9"/>
        <end position="29"/>
    </location>
</feature>
<organism evidence="2 3">
    <name type="scientific">Rhodovulum marinum</name>
    <dbReference type="NCBI Taxonomy" id="320662"/>
    <lineage>
        <taxon>Bacteria</taxon>
        <taxon>Pseudomonadati</taxon>
        <taxon>Pseudomonadota</taxon>
        <taxon>Alphaproteobacteria</taxon>
        <taxon>Rhodobacterales</taxon>
        <taxon>Paracoccaceae</taxon>
        <taxon>Rhodovulum</taxon>
    </lineage>
</organism>
<dbReference type="Pfam" id="PF23858">
    <property type="entry name" value="DUF7220"/>
    <property type="match status" value="1"/>
</dbReference>
<dbReference type="RefSeq" id="WP_132460088.1">
    <property type="nucleotide sequence ID" value="NZ_SLXP01000001.1"/>
</dbReference>
<name>A0A4R2QAK7_9RHOB</name>
<dbReference type="AlphaFoldDB" id="A0A4R2QAK7"/>
<comment type="caution">
    <text evidence="2">The sequence shown here is derived from an EMBL/GenBank/DDBJ whole genome shotgun (WGS) entry which is preliminary data.</text>
</comment>
<evidence type="ECO:0000313" key="3">
    <source>
        <dbReference type="Proteomes" id="UP000294835"/>
    </source>
</evidence>
<accession>A0A4R2QAK7</accession>
<gene>
    <name evidence="2" type="ORF">EV662_1014</name>
</gene>
<dbReference type="EMBL" id="SLXP01000001">
    <property type="protein sequence ID" value="TCP43921.1"/>
    <property type="molecule type" value="Genomic_DNA"/>
</dbReference>
<evidence type="ECO:0000313" key="2">
    <source>
        <dbReference type="EMBL" id="TCP43921.1"/>
    </source>
</evidence>
<proteinExistence type="predicted"/>
<keyword evidence="1" id="KW-0472">Membrane</keyword>
<evidence type="ECO:0000256" key="1">
    <source>
        <dbReference type="SAM" id="Phobius"/>
    </source>
</evidence>
<feature type="transmembrane region" description="Helical" evidence="1">
    <location>
        <begin position="35"/>
        <end position="57"/>
    </location>
</feature>
<reference evidence="2 3" key="1">
    <citation type="submission" date="2019-03" db="EMBL/GenBank/DDBJ databases">
        <title>Genomic Encyclopedia of Type Strains, Phase IV (KMG-IV): sequencing the most valuable type-strain genomes for metagenomic binning, comparative biology and taxonomic classification.</title>
        <authorList>
            <person name="Goeker M."/>
        </authorList>
    </citation>
    <scope>NUCLEOTIDE SEQUENCE [LARGE SCALE GENOMIC DNA]</scope>
    <source>
        <strain evidence="2 3">DSM 18063</strain>
    </source>
</reference>
<keyword evidence="3" id="KW-1185">Reference proteome</keyword>
<dbReference type="OrthoDB" id="7361160at2"/>
<dbReference type="InterPro" id="IPR055644">
    <property type="entry name" value="DUF7220"/>
</dbReference>
<keyword evidence="1" id="KW-0812">Transmembrane</keyword>
<dbReference type="Proteomes" id="UP000294835">
    <property type="component" value="Unassembled WGS sequence"/>
</dbReference>
<keyword evidence="1" id="KW-1133">Transmembrane helix</keyword>
<sequence length="73" mass="7701">MRGQTRRASLVEALVNIVAGSALAFALNMTVLPALGVGITAAQSLAATAAFTVASLARSYALRRLFNYWSTRT</sequence>
<protein>
    <submittedName>
        <fullName evidence="2">Uncharacterized protein</fullName>
    </submittedName>
</protein>